<protein>
    <recommendedName>
        <fullName evidence="1">F-box domain-containing protein</fullName>
    </recommendedName>
</protein>
<evidence type="ECO:0000313" key="3">
    <source>
        <dbReference type="Proteomes" id="UP001210211"/>
    </source>
</evidence>
<comment type="caution">
    <text evidence="2">The sequence shown here is derived from an EMBL/GenBank/DDBJ whole genome shotgun (WGS) entry which is preliminary data.</text>
</comment>
<dbReference type="AlphaFoldDB" id="A0AAD6A3A6"/>
<accession>A0AAD6A3A6</accession>
<dbReference type="Pfam" id="PF00646">
    <property type="entry name" value="F-box"/>
    <property type="match status" value="1"/>
</dbReference>
<dbReference type="InterPro" id="IPR036047">
    <property type="entry name" value="F-box-like_dom_sf"/>
</dbReference>
<gene>
    <name evidence="2" type="ORF">LUZ61_012515</name>
</gene>
<proteinExistence type="predicted"/>
<sequence length="407" mass="46369">MAGTDRISLLPLEIKISLLSRLDFKDAVRTSALAHSWRHLWTLLPRLHLSSCTDLLGLGVPTTDLIFDSIWLERVFHLVSSLRGPILDFQLAFYYSPDYESLTTFLLQCLLNLLLQKGGVETLHLQNFNHRRLAVTRLPCFHALKDLYLCDCHLILPTGFCGFNRLDKLNMLDTLISSEDNLSLPVNPSFPLLRHLVFTFTDFERVSLFSAPCLEEACIYHCDLYNYTSEKLSQVTLGLVTNVSMVSSLTLGFNALEYFSLVALPFNFTFPRLRFLCFDLNVDTVDKRMYDASVWLLRSMPFLEELEIQLTGDDSSQTNGVAILMRELLEKKHDGFACLDRTMRSVTIIMCKLEVAAIIPMAQFFLLNAKVLKELEVAYETGDEVMPNMLEELQKVEIISSDAKVVI</sequence>
<evidence type="ECO:0000313" key="2">
    <source>
        <dbReference type="EMBL" id="KAJ3708810.1"/>
    </source>
</evidence>
<keyword evidence="3" id="KW-1185">Reference proteome</keyword>
<dbReference type="PANTHER" id="PTHR31639">
    <property type="entry name" value="F-BOX PROTEIN-LIKE"/>
    <property type="match status" value="1"/>
</dbReference>
<dbReference type="PANTHER" id="PTHR31639:SF256">
    <property type="entry name" value="OS07G0242900 PROTEIN"/>
    <property type="match status" value="1"/>
</dbReference>
<feature type="domain" description="F-box" evidence="1">
    <location>
        <begin position="7"/>
        <end position="46"/>
    </location>
</feature>
<name>A0AAD6A3A6_9POAL</name>
<dbReference type="EMBL" id="JAMRDG010000001">
    <property type="protein sequence ID" value="KAJ3708810.1"/>
    <property type="molecule type" value="Genomic_DNA"/>
</dbReference>
<dbReference type="SUPFAM" id="SSF52047">
    <property type="entry name" value="RNI-like"/>
    <property type="match status" value="1"/>
</dbReference>
<reference evidence="2 3" key="1">
    <citation type="journal article" date="2022" name="Cell">
        <title>Repeat-based holocentromeres influence genome architecture and karyotype evolution.</title>
        <authorList>
            <person name="Hofstatter P.G."/>
            <person name="Thangavel G."/>
            <person name="Lux T."/>
            <person name="Neumann P."/>
            <person name="Vondrak T."/>
            <person name="Novak P."/>
            <person name="Zhang M."/>
            <person name="Costa L."/>
            <person name="Castellani M."/>
            <person name="Scott A."/>
            <person name="Toegelov H."/>
            <person name="Fuchs J."/>
            <person name="Mata-Sucre Y."/>
            <person name="Dias Y."/>
            <person name="Vanzela A.L.L."/>
            <person name="Huettel B."/>
            <person name="Almeida C.C.S."/>
            <person name="Simkova H."/>
            <person name="Souza G."/>
            <person name="Pedrosa-Harand A."/>
            <person name="Macas J."/>
            <person name="Mayer K.F.X."/>
            <person name="Houben A."/>
            <person name="Marques A."/>
        </authorList>
    </citation>
    <scope>NUCLEOTIDE SEQUENCE [LARGE SCALE GENOMIC DNA]</scope>
    <source>
        <strain evidence="2">RhyTen1mFocal</strain>
    </source>
</reference>
<dbReference type="Proteomes" id="UP001210211">
    <property type="component" value="Unassembled WGS sequence"/>
</dbReference>
<evidence type="ECO:0000259" key="1">
    <source>
        <dbReference type="Pfam" id="PF00646"/>
    </source>
</evidence>
<dbReference type="SUPFAM" id="SSF81383">
    <property type="entry name" value="F-box domain"/>
    <property type="match status" value="1"/>
</dbReference>
<organism evidence="2 3">
    <name type="scientific">Rhynchospora tenuis</name>
    <dbReference type="NCBI Taxonomy" id="198213"/>
    <lineage>
        <taxon>Eukaryota</taxon>
        <taxon>Viridiplantae</taxon>
        <taxon>Streptophyta</taxon>
        <taxon>Embryophyta</taxon>
        <taxon>Tracheophyta</taxon>
        <taxon>Spermatophyta</taxon>
        <taxon>Magnoliopsida</taxon>
        <taxon>Liliopsida</taxon>
        <taxon>Poales</taxon>
        <taxon>Cyperaceae</taxon>
        <taxon>Cyperoideae</taxon>
        <taxon>Rhynchosporeae</taxon>
        <taxon>Rhynchospora</taxon>
    </lineage>
</organism>
<dbReference type="InterPro" id="IPR001810">
    <property type="entry name" value="F-box_dom"/>
</dbReference>